<dbReference type="InterPro" id="IPR050448">
    <property type="entry name" value="OpgB/LTA_synthase_biosynth"/>
</dbReference>
<feature type="transmembrane region" description="Helical" evidence="9">
    <location>
        <begin position="92"/>
        <end position="114"/>
    </location>
</feature>
<feature type="binding site" evidence="7">
    <location>
        <position position="503"/>
    </location>
    <ligand>
        <name>substrate</name>
    </ligand>
</feature>
<dbReference type="EMBL" id="UGQL01000001">
    <property type="protein sequence ID" value="STZ27838.1"/>
    <property type="molecule type" value="Genomic_DNA"/>
</dbReference>
<keyword evidence="3 9" id="KW-0812">Transmembrane</keyword>
<dbReference type="Proteomes" id="UP000255024">
    <property type="component" value="Unassembled WGS sequence"/>
</dbReference>
<evidence type="ECO:0000256" key="7">
    <source>
        <dbReference type="PIRSR" id="PIRSR005091-2"/>
    </source>
</evidence>
<evidence type="ECO:0000256" key="4">
    <source>
        <dbReference type="ARBA" id="ARBA00022989"/>
    </source>
</evidence>
<organism evidence="11 12">
    <name type="scientific">Myroides odoratus</name>
    <name type="common">Flavobacterium odoratum</name>
    <dbReference type="NCBI Taxonomy" id="256"/>
    <lineage>
        <taxon>Bacteria</taxon>
        <taxon>Pseudomonadati</taxon>
        <taxon>Bacteroidota</taxon>
        <taxon>Flavobacteriia</taxon>
        <taxon>Flavobacteriales</taxon>
        <taxon>Flavobacteriaceae</taxon>
        <taxon>Myroides</taxon>
    </lineage>
</organism>
<feature type="binding site" evidence="8">
    <location>
        <position position="385"/>
    </location>
    <ligand>
        <name>Mn(2+)</name>
        <dbReference type="ChEBI" id="CHEBI:29035"/>
    </ligand>
</feature>
<keyword evidence="7" id="KW-0464">Manganese</keyword>
<feature type="domain" description="Sulfatase N-terminal" evidence="10">
    <location>
        <begin position="337"/>
        <end position="607"/>
    </location>
</feature>
<feature type="transmembrane region" description="Helical" evidence="9">
    <location>
        <begin position="247"/>
        <end position="264"/>
    </location>
</feature>
<name>A0A378RMA2_MYROD</name>
<keyword evidence="12" id="KW-1185">Reference proteome</keyword>
<evidence type="ECO:0000256" key="9">
    <source>
        <dbReference type="SAM" id="Phobius"/>
    </source>
</evidence>
<feature type="transmembrane region" description="Helical" evidence="9">
    <location>
        <begin position="206"/>
        <end position="226"/>
    </location>
</feature>
<dbReference type="InterPro" id="IPR012160">
    <property type="entry name" value="LtaS-like"/>
</dbReference>
<feature type="transmembrane region" description="Helical" evidence="9">
    <location>
        <begin position="57"/>
        <end position="80"/>
    </location>
</feature>
<protein>
    <submittedName>
        <fullName evidence="11">Lipoteichoic acid synthase 2</fullName>
    </submittedName>
</protein>
<dbReference type="InterPro" id="IPR017850">
    <property type="entry name" value="Alkaline_phosphatase_core_sf"/>
</dbReference>
<dbReference type="InterPro" id="IPR000917">
    <property type="entry name" value="Sulfatase_N"/>
</dbReference>
<comment type="subcellular location">
    <subcellularLocation>
        <location evidence="1">Cell membrane</location>
        <topology evidence="1">Multi-pass membrane protein</topology>
    </subcellularLocation>
</comment>
<dbReference type="Gene3D" id="3.30.1120.80">
    <property type="match status" value="1"/>
</dbReference>
<dbReference type="PANTHER" id="PTHR47371:SF3">
    <property type="entry name" value="PHOSPHOGLYCEROL TRANSFERASE I"/>
    <property type="match status" value="1"/>
</dbReference>
<evidence type="ECO:0000256" key="8">
    <source>
        <dbReference type="PIRSR" id="PIRSR005091-3"/>
    </source>
</evidence>
<evidence type="ECO:0000256" key="5">
    <source>
        <dbReference type="ARBA" id="ARBA00023136"/>
    </source>
</evidence>
<dbReference type="PANTHER" id="PTHR47371">
    <property type="entry name" value="LIPOTEICHOIC ACID SYNTHASE"/>
    <property type="match status" value="1"/>
</dbReference>
<dbReference type="SUPFAM" id="SSF53649">
    <property type="entry name" value="Alkaline phosphatase-like"/>
    <property type="match status" value="1"/>
</dbReference>
<keyword evidence="7" id="KW-0479">Metal-binding</keyword>
<evidence type="ECO:0000256" key="2">
    <source>
        <dbReference type="ARBA" id="ARBA00022475"/>
    </source>
</evidence>
<keyword evidence="2" id="KW-1003">Cell membrane</keyword>
<keyword evidence="5 9" id="KW-0472">Membrane</keyword>
<dbReference type="CDD" id="cd16015">
    <property type="entry name" value="LTA_synthase"/>
    <property type="match status" value="1"/>
</dbReference>
<accession>A0A378RMA2</accession>
<feature type="transmembrane region" description="Helical" evidence="9">
    <location>
        <begin position="153"/>
        <end position="177"/>
    </location>
</feature>
<dbReference type="AlphaFoldDB" id="A0A378RMA2"/>
<evidence type="ECO:0000313" key="11">
    <source>
        <dbReference type="EMBL" id="STZ27838.1"/>
    </source>
</evidence>
<evidence type="ECO:0000256" key="3">
    <source>
        <dbReference type="ARBA" id="ARBA00022692"/>
    </source>
</evidence>
<feature type="transmembrane region" description="Helical" evidence="9">
    <location>
        <begin position="26"/>
        <end position="45"/>
    </location>
</feature>
<feature type="binding site" evidence="8">
    <location>
        <position position="556"/>
    </location>
    <ligand>
        <name>Mn(2+)</name>
        <dbReference type="ChEBI" id="CHEBI:29035"/>
    </ligand>
</feature>
<keyword evidence="4 9" id="KW-1133">Transmembrane helix</keyword>
<feature type="binding site" evidence="8">
    <location>
        <position position="557"/>
    </location>
    <ligand>
        <name>Mn(2+)</name>
        <dbReference type="ChEBI" id="CHEBI:29035"/>
    </ligand>
</feature>
<evidence type="ECO:0000256" key="1">
    <source>
        <dbReference type="ARBA" id="ARBA00004651"/>
    </source>
</evidence>
<evidence type="ECO:0000256" key="6">
    <source>
        <dbReference type="PIRSR" id="PIRSR005091-1"/>
    </source>
</evidence>
<dbReference type="GO" id="GO:0046872">
    <property type="term" value="F:metal ion binding"/>
    <property type="evidence" value="ECO:0007669"/>
    <property type="project" value="UniProtKB-KW"/>
</dbReference>
<dbReference type="PIRSF" id="PIRSF005091">
    <property type="entry name" value="Mmb_sulf_HI1246"/>
    <property type="match status" value="1"/>
</dbReference>
<gene>
    <name evidence="11" type="primary">ltaS2</name>
    <name evidence="11" type="ORF">NCTC11179_01375</name>
</gene>
<dbReference type="Gene3D" id="3.40.720.10">
    <property type="entry name" value="Alkaline Phosphatase, subunit A"/>
    <property type="match status" value="1"/>
</dbReference>
<sequence length="693" mass="78880">MMHVNRWSNTSATSCFDLLGRTVKRLIGLAVVIGFLLRMVLAFQVREDLTLLSFFKLSVLGIINDVSLTLLVCLFLGIQFVGVSHFKYKKPWGYLIFGCYALLLVYVLFFTTIFHEYGSVVPTIAQGFFLYKTLSFGLRLFIPKIRSAWSYGVYCGIIFIYAVVFVQFVGLGEYLFWDEFGVRYNFIAVDYLIYTNEVVGNIAESYPIKTILIGVAAVAGVLTYWITRGARPAFEQPMEAKQKMSVVLGYCILSLGCVGILNYTTKFQATDNVYYNELQANGGYKFYQAFRSSRLDYNHFYEKLDEKQAQAIVNTMYNSKGVENIQTIVDSLPAHKKNIVLITVESLSASFMERYGNTDQITPHLDQLAKESLVFDNLFAVGNRTVRGLEAVTLSRPPSAGESLVKQEDNADLYSLGKVLKNQGYQVQYLYGGDSYFDNMKTFFGGNHYEIIDKSDLKPNEITFSNIWGVCDEDMFDKALKTFDANSEKGQPFFSHIMTVSNHRPYTYPTGKITIEGEEQSRDGGVKYTDYAIGKFIEEAKTKPWFKDTVFVVIADHCASSAGKASLPLERYRIPAMIYAPGFIEPKEEKRLVSQIDVMPTLLGLLHFSYDSRFYGQDIYKKQYEERAFIATYQNLGYLENNILTVLSPNRKVEQFQVSENEEGGYLMEKQNQLDEHLVQRAVANYQISSIVR</sequence>
<feature type="active site" evidence="6">
    <location>
        <position position="385"/>
    </location>
</feature>
<feature type="transmembrane region" description="Helical" evidence="9">
    <location>
        <begin position="120"/>
        <end position="141"/>
    </location>
</feature>
<dbReference type="RefSeq" id="WP_115090700.1">
    <property type="nucleotide sequence ID" value="NZ_CP068107.1"/>
</dbReference>
<feature type="binding site" evidence="8">
    <location>
        <position position="345"/>
    </location>
    <ligand>
        <name>Mn(2+)</name>
        <dbReference type="ChEBI" id="CHEBI:29035"/>
    </ligand>
</feature>
<dbReference type="Pfam" id="PF00884">
    <property type="entry name" value="Sulfatase"/>
    <property type="match status" value="1"/>
</dbReference>
<evidence type="ECO:0000313" key="12">
    <source>
        <dbReference type="Proteomes" id="UP000255024"/>
    </source>
</evidence>
<dbReference type="GO" id="GO:0005886">
    <property type="term" value="C:plasma membrane"/>
    <property type="evidence" value="ECO:0007669"/>
    <property type="project" value="UniProtKB-SubCell"/>
</dbReference>
<reference evidence="11 12" key="1">
    <citation type="submission" date="2018-06" db="EMBL/GenBank/DDBJ databases">
        <authorList>
            <consortium name="Pathogen Informatics"/>
            <person name="Doyle S."/>
        </authorList>
    </citation>
    <scope>NUCLEOTIDE SEQUENCE [LARGE SCALE GENOMIC DNA]</scope>
    <source>
        <strain evidence="11 12">NCTC11179</strain>
    </source>
</reference>
<proteinExistence type="predicted"/>
<evidence type="ECO:0000259" key="10">
    <source>
        <dbReference type="Pfam" id="PF00884"/>
    </source>
</evidence>